<proteinExistence type="predicted"/>
<evidence type="ECO:0000256" key="1">
    <source>
        <dbReference type="SAM" id="MobiDB-lite"/>
    </source>
</evidence>
<dbReference type="Proteomes" id="UP000635606">
    <property type="component" value="Unassembled WGS sequence"/>
</dbReference>
<feature type="transmembrane region" description="Helical" evidence="2">
    <location>
        <begin position="87"/>
        <end position="106"/>
    </location>
</feature>
<keyword evidence="2" id="KW-0472">Membrane</keyword>
<comment type="caution">
    <text evidence="3">The sequence shown here is derived from an EMBL/GenBank/DDBJ whole genome shotgun (WGS) entry which is preliminary data.</text>
</comment>
<dbReference type="AlphaFoldDB" id="A0A8J4A3Z7"/>
<dbReference type="EMBL" id="BOPH01000129">
    <property type="protein sequence ID" value="GIJ74092.1"/>
    <property type="molecule type" value="Genomic_DNA"/>
</dbReference>
<feature type="transmembrane region" description="Helical" evidence="2">
    <location>
        <begin position="144"/>
        <end position="162"/>
    </location>
</feature>
<protein>
    <submittedName>
        <fullName evidence="3">Uncharacterized protein</fullName>
    </submittedName>
</protein>
<feature type="transmembrane region" description="Helical" evidence="2">
    <location>
        <begin position="202"/>
        <end position="224"/>
    </location>
</feature>
<feature type="transmembrane region" description="Helical" evidence="2">
    <location>
        <begin position="54"/>
        <end position="75"/>
    </location>
</feature>
<keyword evidence="2" id="KW-0812">Transmembrane</keyword>
<keyword evidence="4" id="KW-1185">Reference proteome</keyword>
<dbReference type="RefSeq" id="WP_203933900.1">
    <property type="nucleotide sequence ID" value="NZ_BOPH01000129.1"/>
</dbReference>
<feature type="region of interest" description="Disordered" evidence="1">
    <location>
        <begin position="296"/>
        <end position="331"/>
    </location>
</feature>
<feature type="transmembrane region" description="Helical" evidence="2">
    <location>
        <begin position="169"/>
        <end position="190"/>
    </location>
</feature>
<organism evidence="3 4">
    <name type="scientific">Virgisporangium ochraceum</name>
    <dbReference type="NCBI Taxonomy" id="65505"/>
    <lineage>
        <taxon>Bacteria</taxon>
        <taxon>Bacillati</taxon>
        <taxon>Actinomycetota</taxon>
        <taxon>Actinomycetes</taxon>
        <taxon>Micromonosporales</taxon>
        <taxon>Micromonosporaceae</taxon>
        <taxon>Virgisporangium</taxon>
    </lineage>
</organism>
<evidence type="ECO:0000313" key="3">
    <source>
        <dbReference type="EMBL" id="GIJ74092.1"/>
    </source>
</evidence>
<name>A0A8J4A3Z7_9ACTN</name>
<accession>A0A8J4A3Z7</accession>
<evidence type="ECO:0000256" key="2">
    <source>
        <dbReference type="SAM" id="Phobius"/>
    </source>
</evidence>
<sequence>MAGRFLEGILTALTALLAAILGLLWDLAASAFTTPDVTTIAQVEAMASTAQGVVNVTFIVAVLTIGVLVMSYGTVQTRYSLGELAPRLVIGFIAANFAIPICSALIEAANAVAEALTFGDVDTDETIAQLRTLVGPALTDQTNALLGLIAVAMLTVLTAMLLATWLIRVGLLIVLVGISPVALACHATPFTDPAARLWWRSLLGTLATVVLQVLAVSTTMTIFLDPNADTGALGIPNDPTGTVRLFIVICLLWATIRIPALIRRYVTHGGAGTNLIGMALRMVTVQRLAGLVRVPSTGRTPVPARMSRPRGAPNAGTQLPPPRGAGQGRVGIAWPTGRTVWPYTRDELATGVDLYTRTVPRRPAPPPVTRPVSTRPPIRAAGVQPNTPRGPRPSIPAGVTPATAMPRIRPVRPPTTGIDRNHRRPR</sequence>
<evidence type="ECO:0000313" key="4">
    <source>
        <dbReference type="Proteomes" id="UP000635606"/>
    </source>
</evidence>
<feature type="region of interest" description="Disordered" evidence="1">
    <location>
        <begin position="357"/>
        <end position="426"/>
    </location>
</feature>
<keyword evidence="2" id="KW-1133">Transmembrane helix</keyword>
<feature type="transmembrane region" description="Helical" evidence="2">
    <location>
        <begin position="245"/>
        <end position="262"/>
    </location>
</feature>
<reference evidence="3" key="1">
    <citation type="submission" date="2021-01" db="EMBL/GenBank/DDBJ databases">
        <title>Whole genome shotgun sequence of Virgisporangium ochraceum NBRC 16418.</title>
        <authorList>
            <person name="Komaki H."/>
            <person name="Tamura T."/>
        </authorList>
    </citation>
    <scope>NUCLEOTIDE SEQUENCE</scope>
    <source>
        <strain evidence="3">NBRC 16418</strain>
    </source>
</reference>
<gene>
    <name evidence="3" type="ORF">Voc01_090090</name>
</gene>